<dbReference type="InterPro" id="IPR000673">
    <property type="entry name" value="Sig_transdc_resp-reg_Me-estase"/>
</dbReference>
<dbReference type="KEGG" id="pnt:G5B91_33520"/>
<evidence type="ECO:0000256" key="5">
    <source>
        <dbReference type="SAM" id="MobiDB-lite"/>
    </source>
</evidence>
<dbReference type="PANTHER" id="PTHR42872">
    <property type="entry name" value="PROTEIN-GLUTAMATE METHYLESTERASE/PROTEIN-GLUTAMINE GLUTAMINASE"/>
    <property type="match status" value="1"/>
</dbReference>
<feature type="region of interest" description="Disordered" evidence="5">
    <location>
        <begin position="270"/>
        <end position="295"/>
    </location>
</feature>
<dbReference type="GO" id="GO:0008984">
    <property type="term" value="F:protein-glutamate methylesterase activity"/>
    <property type="evidence" value="ECO:0007669"/>
    <property type="project" value="UniProtKB-EC"/>
</dbReference>
<geneLocation type="plasmid" evidence="8">
    <name>ppnihbp1_1</name>
</geneLocation>
<dbReference type="EMBL" id="CP049142">
    <property type="protein sequence ID" value="QIE91276.1"/>
    <property type="molecule type" value="Genomic_DNA"/>
</dbReference>
<feature type="active site" evidence="4">
    <location>
        <position position="132"/>
    </location>
</feature>
<dbReference type="PANTHER" id="PTHR42872:SF6">
    <property type="entry name" value="PROTEIN-GLUTAMATE METHYLESTERASE_PROTEIN-GLUTAMINE GLUTAMINASE"/>
    <property type="match status" value="1"/>
</dbReference>
<keyword evidence="7" id="KW-0614">Plasmid</keyword>
<proteinExistence type="predicted"/>
<dbReference type="AlphaFoldDB" id="A0A6G6J781"/>
<evidence type="ECO:0000313" key="7">
    <source>
        <dbReference type="EMBL" id="QIE91276.1"/>
    </source>
</evidence>
<dbReference type="InterPro" id="IPR035909">
    <property type="entry name" value="CheB_C"/>
</dbReference>
<evidence type="ECO:0000256" key="3">
    <source>
        <dbReference type="ARBA" id="ARBA00048267"/>
    </source>
</evidence>
<protein>
    <recommendedName>
        <fullName evidence="2">protein-glutamate methylesterase</fullName>
        <ecNumber evidence="2">3.1.1.61</ecNumber>
    </recommendedName>
</protein>
<keyword evidence="1 4" id="KW-0378">Hydrolase</keyword>
<evidence type="ECO:0000256" key="4">
    <source>
        <dbReference type="PROSITE-ProRule" id="PRU00050"/>
    </source>
</evidence>
<dbReference type="GO" id="GO:0006935">
    <property type="term" value="P:chemotaxis"/>
    <property type="evidence" value="ECO:0007669"/>
    <property type="project" value="UniProtKB-UniRule"/>
</dbReference>
<dbReference type="RefSeq" id="WP_017519815.1">
    <property type="nucleotide sequence ID" value="NZ_CP049142.1"/>
</dbReference>
<dbReference type="GO" id="GO:0005737">
    <property type="term" value="C:cytoplasm"/>
    <property type="evidence" value="ECO:0007669"/>
    <property type="project" value="InterPro"/>
</dbReference>
<organism evidence="7 8">
    <name type="scientific">Pseudomonas nitroreducens</name>
    <dbReference type="NCBI Taxonomy" id="46680"/>
    <lineage>
        <taxon>Bacteria</taxon>
        <taxon>Pseudomonadati</taxon>
        <taxon>Pseudomonadota</taxon>
        <taxon>Gammaproteobacteria</taxon>
        <taxon>Pseudomonadales</taxon>
        <taxon>Pseudomonadaceae</taxon>
        <taxon>Pseudomonas</taxon>
    </lineage>
</organism>
<evidence type="ECO:0000313" key="8">
    <source>
        <dbReference type="Proteomes" id="UP000501063"/>
    </source>
</evidence>
<dbReference type="EC" id="3.1.1.61" evidence="2"/>
<name>A0A6G6J781_PSENT</name>
<dbReference type="PROSITE" id="PS50122">
    <property type="entry name" value="CHEB"/>
    <property type="match status" value="1"/>
</dbReference>
<gene>
    <name evidence="7" type="ORF">G5B91_33520</name>
</gene>
<evidence type="ECO:0000256" key="2">
    <source>
        <dbReference type="ARBA" id="ARBA00039140"/>
    </source>
</evidence>
<accession>A0A6G6J781</accession>
<dbReference type="GO" id="GO:0000156">
    <property type="term" value="F:phosphorelay response regulator activity"/>
    <property type="evidence" value="ECO:0007669"/>
    <property type="project" value="InterPro"/>
</dbReference>
<reference evidence="7 8" key="1">
    <citation type="submission" date="2020-02" db="EMBL/GenBank/DDBJ databases">
        <title>Integrative conjugative elements (ICEs) and plasmids drive adaptation of Pseudomonas nitroreducens strain HBP1 to wastewater environment.</title>
        <authorList>
            <person name="Sentchilo V."/>
            <person name="Carraro N."/>
            <person name="Bertelli C."/>
            <person name="van der Meer J.R."/>
        </authorList>
    </citation>
    <scope>NUCLEOTIDE SEQUENCE [LARGE SCALE GENOMIC DNA]</scope>
    <source>
        <strain evidence="7 8">HBP1</strain>
        <plasmid evidence="8">ppnihbp1_1</plasmid>
    </source>
</reference>
<sequence>MRVGLVSTSNVQVALIKEVLGPIVGDITVYDLSHAESGDLAATSVHALIVDFSDSGILASEDVLEMVSREEPVCVLNERELYTMSPPERQAWCNKIVEELKKSLPDLADGLEANKAEIDSRSANDTWVIGCSSGGPKAIRDFLSELPALPVSIFLVQHLTESAFNTYVHRVRECTTSWGVVPAENGAKVCAGVIYVVPRDQTVEIRGGTIQLRPVKPNTYSPSINSVVRSVYSSIPGKLGVIILTGMGDDGASAIRDLKGKVKVVMAQDAESSQARSMPDAARETGGVSFSGKPSDLARQMSGMYGIGA</sequence>
<dbReference type="Pfam" id="PF01339">
    <property type="entry name" value="CheB_methylest"/>
    <property type="match status" value="1"/>
</dbReference>
<evidence type="ECO:0000259" key="6">
    <source>
        <dbReference type="PROSITE" id="PS50122"/>
    </source>
</evidence>
<feature type="active site" evidence="4">
    <location>
        <position position="250"/>
    </location>
</feature>
<dbReference type="SUPFAM" id="SSF52738">
    <property type="entry name" value="Methylesterase CheB, C-terminal domain"/>
    <property type="match status" value="1"/>
</dbReference>
<comment type="catalytic activity">
    <reaction evidence="3">
        <text>[protein]-L-glutamate 5-O-methyl ester + H2O = L-glutamyl-[protein] + methanol + H(+)</text>
        <dbReference type="Rhea" id="RHEA:23236"/>
        <dbReference type="Rhea" id="RHEA-COMP:10208"/>
        <dbReference type="Rhea" id="RHEA-COMP:10311"/>
        <dbReference type="ChEBI" id="CHEBI:15377"/>
        <dbReference type="ChEBI" id="CHEBI:15378"/>
        <dbReference type="ChEBI" id="CHEBI:17790"/>
        <dbReference type="ChEBI" id="CHEBI:29973"/>
        <dbReference type="ChEBI" id="CHEBI:82795"/>
        <dbReference type="EC" id="3.1.1.61"/>
    </reaction>
</comment>
<feature type="domain" description="CheB-type methylesterase" evidence="6">
    <location>
        <begin position="120"/>
        <end position="308"/>
    </location>
</feature>
<feature type="active site" evidence="4">
    <location>
        <position position="158"/>
    </location>
</feature>
<evidence type="ECO:0000256" key="1">
    <source>
        <dbReference type="ARBA" id="ARBA00022801"/>
    </source>
</evidence>
<keyword evidence="4" id="KW-0145">Chemotaxis</keyword>
<dbReference type="Proteomes" id="UP000501063">
    <property type="component" value="Plasmid pPniHBP1_1"/>
</dbReference>
<dbReference type="Gene3D" id="3.40.50.180">
    <property type="entry name" value="Methylesterase CheB, C-terminal domain"/>
    <property type="match status" value="1"/>
</dbReference>